<reference evidence="14" key="1">
    <citation type="submission" date="2025-08" db="UniProtKB">
        <authorList>
            <consortium name="RefSeq"/>
        </authorList>
    </citation>
    <scope>IDENTIFICATION</scope>
    <source>
        <tissue evidence="14">Testes</tissue>
    </source>
</reference>
<evidence type="ECO:0000256" key="5">
    <source>
        <dbReference type="ARBA" id="ARBA00022692"/>
    </source>
</evidence>
<evidence type="ECO:0000256" key="1">
    <source>
        <dbReference type="ARBA" id="ARBA00004141"/>
    </source>
</evidence>
<keyword evidence="4 12" id="KW-0808">Transferase</keyword>
<evidence type="ECO:0000256" key="11">
    <source>
        <dbReference type="ARBA" id="ARBA00047375"/>
    </source>
</evidence>
<feature type="transmembrane region" description="Helical" evidence="12">
    <location>
        <begin position="182"/>
        <end position="199"/>
    </location>
</feature>
<keyword evidence="10 12" id="KW-0275">Fatty acid biosynthesis</keyword>
<dbReference type="GeneID" id="100367881"/>
<evidence type="ECO:0000256" key="10">
    <source>
        <dbReference type="ARBA" id="ARBA00023160"/>
    </source>
</evidence>
<comment type="subcellular location">
    <subcellularLocation>
        <location evidence="1">Membrane</location>
        <topology evidence="1">Multi-pass membrane protein</topology>
    </subcellularLocation>
</comment>
<name>A0ABM0GRZ8_SACKO</name>
<evidence type="ECO:0000256" key="2">
    <source>
        <dbReference type="ARBA" id="ARBA00007263"/>
    </source>
</evidence>
<feature type="transmembrane region" description="Helical" evidence="12">
    <location>
        <begin position="6"/>
        <end position="27"/>
    </location>
</feature>
<dbReference type="InterPro" id="IPR030457">
    <property type="entry name" value="ELO_CS"/>
</dbReference>
<organism evidence="13 14">
    <name type="scientific">Saccoglossus kowalevskii</name>
    <name type="common">Acorn worm</name>
    <dbReference type="NCBI Taxonomy" id="10224"/>
    <lineage>
        <taxon>Eukaryota</taxon>
        <taxon>Metazoa</taxon>
        <taxon>Hemichordata</taxon>
        <taxon>Enteropneusta</taxon>
        <taxon>Harrimaniidae</taxon>
        <taxon>Saccoglossus</taxon>
    </lineage>
</organism>
<comment type="similarity">
    <text evidence="2 12">Belongs to the ELO family.</text>
</comment>
<dbReference type="RefSeq" id="XP_002736036.2">
    <property type="nucleotide sequence ID" value="XM_002735990.2"/>
</dbReference>
<dbReference type="PANTHER" id="PTHR11157:SF134">
    <property type="entry name" value="ELONGATION OF FATTY ACIDS PROTEIN 1-RELATED"/>
    <property type="match status" value="1"/>
</dbReference>
<keyword evidence="13" id="KW-1185">Reference proteome</keyword>
<dbReference type="Proteomes" id="UP000694865">
    <property type="component" value="Unplaced"/>
</dbReference>
<evidence type="ECO:0000256" key="8">
    <source>
        <dbReference type="ARBA" id="ARBA00023098"/>
    </source>
</evidence>
<evidence type="ECO:0000256" key="12">
    <source>
        <dbReference type="RuleBase" id="RU361115"/>
    </source>
</evidence>
<keyword evidence="3 12" id="KW-0444">Lipid biosynthesis</keyword>
<accession>A0ABM0GRZ8</accession>
<keyword evidence="6 12" id="KW-0276">Fatty acid metabolism</keyword>
<evidence type="ECO:0000256" key="9">
    <source>
        <dbReference type="ARBA" id="ARBA00023136"/>
    </source>
</evidence>
<protein>
    <recommendedName>
        <fullName evidence="12">Elongation of very long chain fatty acids protein</fullName>
        <ecNumber evidence="12">2.3.1.199</ecNumber>
    </recommendedName>
    <alternativeName>
        <fullName evidence="12">Very-long-chain 3-oxoacyl-CoA synthase</fullName>
    </alternativeName>
</protein>
<evidence type="ECO:0000313" key="13">
    <source>
        <dbReference type="Proteomes" id="UP000694865"/>
    </source>
</evidence>
<gene>
    <name evidence="14" type="primary">LOC100367881</name>
</gene>
<comment type="catalytic activity">
    <reaction evidence="11 12">
        <text>a very-long-chain acyl-CoA + malonyl-CoA + H(+) = a very-long-chain 3-oxoacyl-CoA + CO2 + CoA</text>
        <dbReference type="Rhea" id="RHEA:32727"/>
        <dbReference type="ChEBI" id="CHEBI:15378"/>
        <dbReference type="ChEBI" id="CHEBI:16526"/>
        <dbReference type="ChEBI" id="CHEBI:57287"/>
        <dbReference type="ChEBI" id="CHEBI:57384"/>
        <dbReference type="ChEBI" id="CHEBI:90725"/>
        <dbReference type="ChEBI" id="CHEBI:90736"/>
        <dbReference type="EC" id="2.3.1.199"/>
    </reaction>
</comment>
<evidence type="ECO:0000256" key="7">
    <source>
        <dbReference type="ARBA" id="ARBA00022989"/>
    </source>
</evidence>
<dbReference type="PROSITE" id="PS01188">
    <property type="entry name" value="ELO"/>
    <property type="match status" value="1"/>
</dbReference>
<keyword evidence="5 12" id="KW-0812">Transmembrane</keyword>
<evidence type="ECO:0000256" key="6">
    <source>
        <dbReference type="ARBA" id="ARBA00022832"/>
    </source>
</evidence>
<dbReference type="InterPro" id="IPR002076">
    <property type="entry name" value="ELO_fam"/>
</dbReference>
<feature type="transmembrane region" description="Helical" evidence="12">
    <location>
        <begin position="138"/>
        <end position="161"/>
    </location>
</feature>
<feature type="transmembrane region" description="Helical" evidence="12">
    <location>
        <begin position="48"/>
        <end position="70"/>
    </location>
</feature>
<evidence type="ECO:0000313" key="14">
    <source>
        <dbReference type="RefSeq" id="XP_002736036.2"/>
    </source>
</evidence>
<proteinExistence type="inferred from homology"/>
<dbReference type="Pfam" id="PF01151">
    <property type="entry name" value="ELO"/>
    <property type="match status" value="1"/>
</dbReference>
<dbReference type="EC" id="2.3.1.199" evidence="12"/>
<dbReference type="PANTHER" id="PTHR11157">
    <property type="entry name" value="FATTY ACID ACYL TRANSFERASE-RELATED"/>
    <property type="match status" value="1"/>
</dbReference>
<keyword evidence="9 12" id="KW-0472">Membrane</keyword>
<evidence type="ECO:0000256" key="3">
    <source>
        <dbReference type="ARBA" id="ARBA00022516"/>
    </source>
</evidence>
<feature type="transmembrane region" description="Helical" evidence="12">
    <location>
        <begin position="205"/>
        <end position="224"/>
    </location>
</feature>
<sequence>MKVFTFYQVFSTFLSLPSTPVFVLYLVMIWGSKFYQKYTKPLSLRPILILHNVTCSVISLYTAAGMLYGILESKSVFLKASSSTLYHFFYVYWITKNIELLDTVFMILRHRRRQISFLHVFHHSSMLLLTDFCHRYTPWPAIAFVVGLNSVVHVVLYAYYAQTAYDPSRAPAWKRNMTQMQIIQFLLGLVHHTFGYIYHGFCIYGFLYGVGMLYMFSSFYYHAFINKKSFTTYHYKREVTSTRNIKYD</sequence>
<evidence type="ECO:0000256" key="4">
    <source>
        <dbReference type="ARBA" id="ARBA00022679"/>
    </source>
</evidence>
<keyword evidence="7 12" id="KW-1133">Transmembrane helix</keyword>
<keyword evidence="8 12" id="KW-0443">Lipid metabolism</keyword>